<dbReference type="EMBL" id="LAZR01045098">
    <property type="protein sequence ID" value="KKK99683.1"/>
    <property type="molecule type" value="Genomic_DNA"/>
</dbReference>
<protein>
    <submittedName>
        <fullName evidence="1">Uncharacterized protein</fullName>
    </submittedName>
</protein>
<gene>
    <name evidence="1" type="ORF">LCGC14_2630270</name>
</gene>
<name>A0A0F9A0L5_9ZZZZ</name>
<proteinExistence type="predicted"/>
<sequence>MTLREKTALEEAVLLLLGYEQGQYEKDSYRRPILHPNPFEQAITKLQAEILKRSD</sequence>
<evidence type="ECO:0000313" key="1">
    <source>
        <dbReference type="EMBL" id="KKK99683.1"/>
    </source>
</evidence>
<dbReference type="AlphaFoldDB" id="A0A0F9A0L5"/>
<organism evidence="1">
    <name type="scientific">marine sediment metagenome</name>
    <dbReference type="NCBI Taxonomy" id="412755"/>
    <lineage>
        <taxon>unclassified sequences</taxon>
        <taxon>metagenomes</taxon>
        <taxon>ecological metagenomes</taxon>
    </lineage>
</organism>
<comment type="caution">
    <text evidence="1">The sequence shown here is derived from an EMBL/GenBank/DDBJ whole genome shotgun (WGS) entry which is preliminary data.</text>
</comment>
<reference evidence="1" key="1">
    <citation type="journal article" date="2015" name="Nature">
        <title>Complex archaea that bridge the gap between prokaryotes and eukaryotes.</title>
        <authorList>
            <person name="Spang A."/>
            <person name="Saw J.H."/>
            <person name="Jorgensen S.L."/>
            <person name="Zaremba-Niedzwiedzka K."/>
            <person name="Martijn J."/>
            <person name="Lind A.E."/>
            <person name="van Eijk R."/>
            <person name="Schleper C."/>
            <person name="Guy L."/>
            <person name="Ettema T.J."/>
        </authorList>
    </citation>
    <scope>NUCLEOTIDE SEQUENCE</scope>
</reference>
<accession>A0A0F9A0L5</accession>